<dbReference type="InterPro" id="IPR036291">
    <property type="entry name" value="NAD(P)-bd_dom_sf"/>
</dbReference>
<dbReference type="Gene3D" id="3.40.50.720">
    <property type="entry name" value="NAD(P)-binding Rossmann-like Domain"/>
    <property type="match status" value="1"/>
</dbReference>
<organism evidence="2 3">
    <name type="scientific">Paeniglutamicibacter kerguelensis</name>
    <dbReference type="NCBI Taxonomy" id="254788"/>
    <lineage>
        <taxon>Bacteria</taxon>
        <taxon>Bacillati</taxon>
        <taxon>Actinomycetota</taxon>
        <taxon>Actinomycetes</taxon>
        <taxon>Micrococcales</taxon>
        <taxon>Micrococcaceae</taxon>
        <taxon>Paeniglutamicibacter</taxon>
    </lineage>
</organism>
<dbReference type="EMBL" id="JAGIOF010000001">
    <property type="protein sequence ID" value="MBP2387591.1"/>
    <property type="molecule type" value="Genomic_DNA"/>
</dbReference>
<dbReference type="SUPFAM" id="SSF51735">
    <property type="entry name" value="NAD(P)-binding Rossmann-fold domains"/>
    <property type="match status" value="1"/>
</dbReference>
<dbReference type="PANTHER" id="PTHR43157">
    <property type="entry name" value="PHOSPHATIDYLINOSITOL-GLYCAN BIOSYNTHESIS CLASS F PROTEIN-RELATED"/>
    <property type="match status" value="1"/>
</dbReference>
<protein>
    <submittedName>
        <fullName evidence="2">NAD(P)-dependent dehydrogenase (Short-subunit alcohol dehydrogenase family)</fullName>
    </submittedName>
</protein>
<dbReference type="InterPro" id="IPR002347">
    <property type="entry name" value="SDR_fam"/>
</dbReference>
<dbReference type="Pfam" id="PF00106">
    <property type="entry name" value="adh_short"/>
    <property type="match status" value="1"/>
</dbReference>
<evidence type="ECO:0000256" key="1">
    <source>
        <dbReference type="ARBA" id="ARBA00023002"/>
    </source>
</evidence>
<keyword evidence="3" id="KW-1185">Reference proteome</keyword>
<name>A0ABS4XGJ3_9MICC</name>
<keyword evidence="1" id="KW-0560">Oxidoreductase</keyword>
<sequence>MPGKTIVITGASDGIGASAARQLKELGHHVVVVGRNPEKTRSIATELGADFHLADFADLSQVRSLAAELLESYPRIDVLANNAGGIFSPVRETTVDGFELTFQVNYLAPFLLTQLLLDRLLESRATVVNTSSLANRLYGKVDVDDLNAERFYSPNRAYGNAKLAQIMFTRELQKRYGPRGLSAAAFHPGVVATSFSSSPGTSMEAIYGSKILSKFLTSPQKGANTLVWLSNGVAHIDWPAGEYFTRRRVSSTNRQANDAGLSASLWDRTEELLERG</sequence>
<comment type="caution">
    <text evidence="2">The sequence shown here is derived from an EMBL/GenBank/DDBJ whole genome shotgun (WGS) entry which is preliminary data.</text>
</comment>
<dbReference type="RefSeq" id="WP_209999949.1">
    <property type="nucleotide sequence ID" value="NZ_BAAAJY010000011.1"/>
</dbReference>
<gene>
    <name evidence="2" type="ORF">JOF47_003102</name>
</gene>
<dbReference type="Proteomes" id="UP001296993">
    <property type="component" value="Unassembled WGS sequence"/>
</dbReference>
<reference evidence="2 3" key="1">
    <citation type="submission" date="2021-03" db="EMBL/GenBank/DDBJ databases">
        <title>Sequencing the genomes of 1000 actinobacteria strains.</title>
        <authorList>
            <person name="Klenk H.-P."/>
        </authorList>
    </citation>
    <scope>NUCLEOTIDE SEQUENCE [LARGE SCALE GENOMIC DNA]</scope>
    <source>
        <strain evidence="2 3">DSM 15797</strain>
    </source>
</reference>
<evidence type="ECO:0000313" key="2">
    <source>
        <dbReference type="EMBL" id="MBP2387591.1"/>
    </source>
</evidence>
<proteinExistence type="predicted"/>
<accession>A0ABS4XGJ3</accession>
<dbReference type="PRINTS" id="PR00081">
    <property type="entry name" value="GDHRDH"/>
</dbReference>
<dbReference type="PANTHER" id="PTHR43157:SF31">
    <property type="entry name" value="PHOSPHATIDYLINOSITOL-GLYCAN BIOSYNTHESIS CLASS F PROTEIN"/>
    <property type="match status" value="1"/>
</dbReference>
<evidence type="ECO:0000313" key="3">
    <source>
        <dbReference type="Proteomes" id="UP001296993"/>
    </source>
</evidence>